<dbReference type="OrthoDB" id="9797252at2"/>
<dbReference type="GO" id="GO:0032259">
    <property type="term" value="P:methylation"/>
    <property type="evidence" value="ECO:0007669"/>
    <property type="project" value="UniProtKB-KW"/>
</dbReference>
<dbReference type="InterPro" id="IPR029063">
    <property type="entry name" value="SAM-dependent_MTases_sf"/>
</dbReference>
<dbReference type="Proteomes" id="UP000229730">
    <property type="component" value="Unassembled WGS sequence"/>
</dbReference>
<keyword evidence="2" id="KW-0808">Transferase</keyword>
<dbReference type="InterPro" id="IPR013216">
    <property type="entry name" value="Methyltransf_11"/>
</dbReference>
<dbReference type="CDD" id="cd02440">
    <property type="entry name" value="AdoMet_MTases"/>
    <property type="match status" value="1"/>
</dbReference>
<dbReference type="GO" id="GO:0008757">
    <property type="term" value="F:S-adenosylmethionine-dependent methyltransferase activity"/>
    <property type="evidence" value="ECO:0007669"/>
    <property type="project" value="InterPro"/>
</dbReference>
<gene>
    <name evidence="2" type="ORF">CRD36_14945</name>
</gene>
<comment type="caution">
    <text evidence="2">The sequence shown here is derived from an EMBL/GenBank/DDBJ whole genome shotgun (WGS) entry which is preliminary data.</text>
</comment>
<accession>A0A2G4YMW8</accession>
<dbReference type="PANTHER" id="PTHR45180:SF1">
    <property type="entry name" value="OS01G0307686 PROTEIN"/>
    <property type="match status" value="1"/>
</dbReference>
<dbReference type="SUPFAM" id="SSF53335">
    <property type="entry name" value="S-adenosyl-L-methionine-dependent methyltransferases"/>
    <property type="match status" value="1"/>
</dbReference>
<keyword evidence="3" id="KW-1185">Reference proteome</keyword>
<protein>
    <submittedName>
        <fullName evidence="2">SAM-dependent methyltransferase</fullName>
    </submittedName>
</protein>
<organism evidence="2 3">
    <name type="scientific">Paremcibacter congregatus</name>
    <dbReference type="NCBI Taxonomy" id="2043170"/>
    <lineage>
        <taxon>Bacteria</taxon>
        <taxon>Pseudomonadati</taxon>
        <taxon>Pseudomonadota</taxon>
        <taxon>Alphaproteobacteria</taxon>
        <taxon>Emcibacterales</taxon>
        <taxon>Emcibacteraceae</taxon>
        <taxon>Paremcibacter</taxon>
    </lineage>
</organism>
<proteinExistence type="predicted"/>
<sequence length="248" mass="28216">MAEFKDHFSTQSKGYGLYRPTYPVELYRHLAEISTAHDLMWDCATGTGQAARGLAPYFRQVIATDASAAQVGQASGPDNVLFRVARGEQSGLSDKSVNLITVAQALHWFAETDFFEEVRRVIRPGGIFAAWTYNYLKVTPEIDRVVNHYCDDMLGDYWPPERQLVDTGYKNIIFPFTVEDALQFDMCIEWNLAELTGYLDTWSAVARYKAAQGQDPMDVIRDDLQQVWGDPAKVKQVRWPLTVKISRF</sequence>
<dbReference type="EMBL" id="PDEM01000031">
    <property type="protein sequence ID" value="PHZ83672.1"/>
    <property type="molecule type" value="Genomic_DNA"/>
</dbReference>
<reference evidence="2 3" key="1">
    <citation type="submission" date="2017-10" db="EMBL/GenBank/DDBJ databases">
        <title>Frigbacter circumglobatus gen. nov. sp. nov., isolated from sediment cultured in situ.</title>
        <authorList>
            <person name="Zhao Z."/>
        </authorList>
    </citation>
    <scope>NUCLEOTIDE SEQUENCE [LARGE SCALE GENOMIC DNA]</scope>
    <source>
        <strain evidence="2 3">ZYL</strain>
    </source>
</reference>
<name>A0A2G4YMW8_9PROT</name>
<dbReference type="InParanoid" id="A0A2G4YMW8"/>
<evidence type="ECO:0000313" key="3">
    <source>
        <dbReference type="Proteomes" id="UP000229730"/>
    </source>
</evidence>
<dbReference type="RefSeq" id="WP_099474685.1">
    <property type="nucleotide sequence ID" value="NZ_CP041025.1"/>
</dbReference>
<dbReference type="AlphaFoldDB" id="A0A2G4YMW8"/>
<dbReference type="Gene3D" id="3.40.50.150">
    <property type="entry name" value="Vaccinia Virus protein VP39"/>
    <property type="match status" value="1"/>
</dbReference>
<evidence type="ECO:0000259" key="1">
    <source>
        <dbReference type="Pfam" id="PF08241"/>
    </source>
</evidence>
<evidence type="ECO:0000313" key="2">
    <source>
        <dbReference type="EMBL" id="PHZ83672.1"/>
    </source>
</evidence>
<keyword evidence="2" id="KW-0489">Methyltransferase</keyword>
<dbReference type="PANTHER" id="PTHR45180">
    <property type="entry name" value="OS01G0307686 PROTEIN"/>
    <property type="match status" value="1"/>
</dbReference>
<feature type="domain" description="Methyltransferase type 11" evidence="1">
    <location>
        <begin position="42"/>
        <end position="129"/>
    </location>
</feature>
<dbReference type="Pfam" id="PF08241">
    <property type="entry name" value="Methyltransf_11"/>
    <property type="match status" value="1"/>
</dbReference>